<dbReference type="FunCoup" id="A0A7G1GAZ6">
    <property type="interactions" value="1"/>
</dbReference>
<dbReference type="AlphaFoldDB" id="A0A7G1GAZ6"/>
<dbReference type="KEGG" id="ocy:OSSY52_09000"/>
<dbReference type="SUPFAM" id="SSF52833">
    <property type="entry name" value="Thioredoxin-like"/>
    <property type="match status" value="1"/>
</dbReference>
<evidence type="ECO:0000313" key="1">
    <source>
        <dbReference type="EMBL" id="BBE30759.1"/>
    </source>
</evidence>
<dbReference type="EMBL" id="AP018712">
    <property type="protein sequence ID" value="BBE30759.1"/>
    <property type="molecule type" value="Genomic_DNA"/>
</dbReference>
<evidence type="ECO:0008006" key="3">
    <source>
        <dbReference type="Google" id="ProtNLM"/>
    </source>
</evidence>
<dbReference type="InterPro" id="IPR008554">
    <property type="entry name" value="Glutaredoxin-like"/>
</dbReference>
<dbReference type="RefSeq" id="WP_190615829.1">
    <property type="nucleotide sequence ID" value="NZ_AP018712.1"/>
</dbReference>
<dbReference type="Gene3D" id="3.40.30.10">
    <property type="entry name" value="Glutaredoxin"/>
    <property type="match status" value="1"/>
</dbReference>
<reference evidence="1 2" key="1">
    <citation type="submission" date="2018-06" db="EMBL/GenBank/DDBJ databases">
        <title>Genome sequencing of Oceanotoga sp. sy52.</title>
        <authorList>
            <person name="Mori K."/>
        </authorList>
    </citation>
    <scope>NUCLEOTIDE SEQUENCE [LARGE SCALE GENOMIC DNA]</scope>
    <source>
        <strain evidence="2">sy52</strain>
    </source>
</reference>
<gene>
    <name evidence="1" type="ORF">OSSY52_09000</name>
</gene>
<name>A0A7G1GAZ6_9BACT</name>
<organism evidence="1 2">
    <name type="scientific">Tepiditoga spiralis</name>
    <dbReference type="NCBI Taxonomy" id="2108365"/>
    <lineage>
        <taxon>Bacteria</taxon>
        <taxon>Thermotogati</taxon>
        <taxon>Thermotogota</taxon>
        <taxon>Thermotogae</taxon>
        <taxon>Petrotogales</taxon>
        <taxon>Petrotogaceae</taxon>
        <taxon>Tepiditoga</taxon>
    </lineage>
</organism>
<evidence type="ECO:0000313" key="2">
    <source>
        <dbReference type="Proteomes" id="UP000516361"/>
    </source>
</evidence>
<proteinExistence type="predicted"/>
<sequence>MKFVLYTNDTCGVCKSLKPKIKALSEEKNIPLEVVNVEEERERASQKLIFTIPVLAFEHENKEYQRWVRVFSVNDVKNYLDRIL</sequence>
<accession>A0A7G1GAZ6</accession>
<dbReference type="InterPro" id="IPR036249">
    <property type="entry name" value="Thioredoxin-like_sf"/>
</dbReference>
<protein>
    <recommendedName>
        <fullName evidence="3">Thioredoxin</fullName>
    </recommendedName>
</protein>
<dbReference type="Pfam" id="PF05768">
    <property type="entry name" value="Glrx-like"/>
    <property type="match status" value="1"/>
</dbReference>
<dbReference type="InParanoid" id="A0A7G1GAZ6"/>
<dbReference type="Proteomes" id="UP000516361">
    <property type="component" value="Chromosome"/>
</dbReference>
<keyword evidence="2" id="KW-1185">Reference proteome</keyword>